<dbReference type="Proteomes" id="UP000261032">
    <property type="component" value="Unassembled WGS sequence"/>
</dbReference>
<dbReference type="PANTHER" id="PTHR44846">
    <property type="entry name" value="MANNOSYL-D-GLYCERATE TRANSPORT/METABOLISM SYSTEM REPRESSOR MNGR-RELATED"/>
    <property type="match status" value="1"/>
</dbReference>
<dbReference type="Pfam" id="PF00392">
    <property type="entry name" value="GntR"/>
    <property type="match status" value="1"/>
</dbReference>
<dbReference type="Gene3D" id="1.10.10.10">
    <property type="entry name" value="Winged helix-like DNA-binding domain superfamily/Winged helix DNA-binding domain"/>
    <property type="match status" value="1"/>
</dbReference>
<dbReference type="InterPro" id="IPR036390">
    <property type="entry name" value="WH_DNA-bd_sf"/>
</dbReference>
<dbReference type="SMART" id="SM00866">
    <property type="entry name" value="UTRA"/>
    <property type="match status" value="1"/>
</dbReference>
<dbReference type="EMBL" id="QUSL01000019">
    <property type="protein sequence ID" value="RGD84016.1"/>
    <property type="molecule type" value="Genomic_DNA"/>
</dbReference>
<evidence type="ECO:0000313" key="5">
    <source>
        <dbReference type="EMBL" id="RGD84016.1"/>
    </source>
</evidence>
<dbReference type="PANTHER" id="PTHR44846:SF1">
    <property type="entry name" value="MANNOSYL-D-GLYCERATE TRANSPORT_METABOLISM SYSTEM REPRESSOR MNGR-RELATED"/>
    <property type="match status" value="1"/>
</dbReference>
<dbReference type="GO" id="GO:0003677">
    <property type="term" value="F:DNA binding"/>
    <property type="evidence" value="ECO:0007669"/>
    <property type="project" value="UniProtKB-KW"/>
</dbReference>
<protein>
    <submittedName>
        <fullName evidence="5">GntR family transcriptional regulator</fullName>
    </submittedName>
</protein>
<keyword evidence="2" id="KW-0238">DNA-binding</keyword>
<comment type="caution">
    <text evidence="5">The sequence shown here is derived from an EMBL/GenBank/DDBJ whole genome shotgun (WGS) entry which is preliminary data.</text>
</comment>
<dbReference type="PROSITE" id="PS50949">
    <property type="entry name" value="HTH_GNTR"/>
    <property type="match status" value="1"/>
</dbReference>
<dbReference type="SUPFAM" id="SSF64288">
    <property type="entry name" value="Chorismate lyase-like"/>
    <property type="match status" value="1"/>
</dbReference>
<evidence type="ECO:0000256" key="2">
    <source>
        <dbReference type="ARBA" id="ARBA00023125"/>
    </source>
</evidence>
<organism evidence="5">
    <name type="scientific">Thomasclavelia ramosa</name>
    <dbReference type="NCBI Taxonomy" id="1547"/>
    <lineage>
        <taxon>Bacteria</taxon>
        <taxon>Bacillati</taxon>
        <taxon>Bacillota</taxon>
        <taxon>Erysipelotrichia</taxon>
        <taxon>Erysipelotrichales</taxon>
        <taxon>Coprobacillaceae</taxon>
        <taxon>Thomasclavelia</taxon>
    </lineage>
</organism>
<gene>
    <name evidence="5" type="ORF">DXB93_11710</name>
</gene>
<evidence type="ECO:0000256" key="1">
    <source>
        <dbReference type="ARBA" id="ARBA00023015"/>
    </source>
</evidence>
<evidence type="ECO:0000256" key="3">
    <source>
        <dbReference type="ARBA" id="ARBA00023163"/>
    </source>
</evidence>
<dbReference type="PRINTS" id="PR00035">
    <property type="entry name" value="HTHGNTR"/>
</dbReference>
<keyword evidence="1" id="KW-0805">Transcription regulation</keyword>
<dbReference type="AlphaFoldDB" id="A0A3E3EBD7"/>
<keyword evidence="3" id="KW-0804">Transcription</keyword>
<dbReference type="GO" id="GO:0003700">
    <property type="term" value="F:DNA-binding transcription factor activity"/>
    <property type="evidence" value="ECO:0007669"/>
    <property type="project" value="InterPro"/>
</dbReference>
<dbReference type="Gene3D" id="3.40.1410.10">
    <property type="entry name" value="Chorismate lyase-like"/>
    <property type="match status" value="1"/>
</dbReference>
<proteinExistence type="predicted"/>
<dbReference type="GO" id="GO:0045892">
    <property type="term" value="P:negative regulation of DNA-templated transcription"/>
    <property type="evidence" value="ECO:0007669"/>
    <property type="project" value="TreeGrafter"/>
</dbReference>
<feature type="domain" description="HTH gntR-type" evidence="4">
    <location>
        <begin position="10"/>
        <end position="78"/>
    </location>
</feature>
<dbReference type="InterPro" id="IPR036388">
    <property type="entry name" value="WH-like_DNA-bd_sf"/>
</dbReference>
<dbReference type="InterPro" id="IPR011663">
    <property type="entry name" value="UTRA"/>
</dbReference>
<dbReference type="SUPFAM" id="SSF46785">
    <property type="entry name" value="Winged helix' DNA-binding domain"/>
    <property type="match status" value="1"/>
</dbReference>
<dbReference type="SMART" id="SM00345">
    <property type="entry name" value="HTH_GNTR"/>
    <property type="match status" value="1"/>
</dbReference>
<accession>A0A3E3EBD7</accession>
<dbReference type="RefSeq" id="WP_117581786.1">
    <property type="nucleotide sequence ID" value="NZ_QUSL01000019.1"/>
</dbReference>
<sequence length="239" mass="27687">MKLKYDVGDKPLWAQLFDILLDRIVSKEYNAGDKMPTDLEIMQEFDVSRMTVRQAMNKLINEGYIERRRGKGTIVLEKENKVETILKSSFNGVLEKNDIKNRRVLNVEMVNAGQEIADFFNITTKDKVLRLVREIRINNMVVSIHETFLNPTIVPLDEQGDYSGSLYEKLMGAGYGISNVKEKISARLMNQKQKELFEIKGDEAMINRQRRGFCHDFPVEFTNSMYLSQGYELIIDLCE</sequence>
<dbReference type="Pfam" id="PF07702">
    <property type="entry name" value="UTRA"/>
    <property type="match status" value="1"/>
</dbReference>
<dbReference type="InterPro" id="IPR028978">
    <property type="entry name" value="Chorismate_lyase_/UTRA_dom_sf"/>
</dbReference>
<dbReference type="CDD" id="cd07377">
    <property type="entry name" value="WHTH_GntR"/>
    <property type="match status" value="1"/>
</dbReference>
<name>A0A3E3EBD7_9FIRM</name>
<evidence type="ECO:0000259" key="4">
    <source>
        <dbReference type="PROSITE" id="PS50949"/>
    </source>
</evidence>
<reference evidence="5" key="1">
    <citation type="submission" date="2018-08" db="EMBL/GenBank/DDBJ databases">
        <title>A genome reference for cultivated species of the human gut microbiota.</title>
        <authorList>
            <person name="Zou Y."/>
            <person name="Xue W."/>
            <person name="Luo G."/>
        </authorList>
    </citation>
    <scope>NUCLEOTIDE SEQUENCE [LARGE SCALE GENOMIC DNA]</scope>
    <source>
        <strain evidence="5">OM06-4</strain>
    </source>
</reference>
<dbReference type="InterPro" id="IPR050679">
    <property type="entry name" value="Bact_HTH_transcr_reg"/>
</dbReference>
<dbReference type="InterPro" id="IPR000524">
    <property type="entry name" value="Tscrpt_reg_HTH_GntR"/>
</dbReference>